<dbReference type="EMBL" id="JAMBPX010000009">
    <property type="protein sequence ID" value="MDG0860121.1"/>
    <property type="molecule type" value="Genomic_DNA"/>
</dbReference>
<name>A0A9X4LBM8_9STAP</name>
<dbReference type="InterPro" id="IPR007438">
    <property type="entry name" value="DUF488"/>
</dbReference>
<dbReference type="Pfam" id="PF04343">
    <property type="entry name" value="DUF488"/>
    <property type="match status" value="1"/>
</dbReference>
<evidence type="ECO:0000313" key="1">
    <source>
        <dbReference type="EMBL" id="MDG0860121.1"/>
    </source>
</evidence>
<evidence type="ECO:0000313" key="2">
    <source>
        <dbReference type="Proteomes" id="UP001152302"/>
    </source>
</evidence>
<organism evidence="1 2">
    <name type="scientific">Staphylococcus equorum</name>
    <dbReference type="NCBI Taxonomy" id="246432"/>
    <lineage>
        <taxon>Bacteria</taxon>
        <taxon>Bacillati</taxon>
        <taxon>Bacillota</taxon>
        <taxon>Bacilli</taxon>
        <taxon>Bacillales</taxon>
        <taxon>Staphylococcaceae</taxon>
        <taxon>Staphylococcus</taxon>
    </lineage>
</organism>
<dbReference type="AlphaFoldDB" id="A0A9X4LBM8"/>
<proteinExistence type="predicted"/>
<sequence>MPEIYTIGHANHSEQQFIEMLQQFNIEIIVDVRAFRGSKRNPQFNEDNIKQWLNEANIEYQYNTLLGGRRKSSESVGRTINEAWNNESFHNYADYTLTADFQEGIKTLEVLGHSKRVAYMCSEPHPARCHRLIVSNWLAAHEWSVHHIMLDNQQQIIQQKHKLGQWGALPIIEDDGYIVYPEIDKDK</sequence>
<protein>
    <submittedName>
        <fullName evidence="1">DUF488 domain-containing protein</fullName>
    </submittedName>
</protein>
<dbReference type="PIRSF" id="PIRSF024492">
    <property type="entry name" value="UCP024492"/>
    <property type="match status" value="1"/>
</dbReference>
<dbReference type="Proteomes" id="UP001152302">
    <property type="component" value="Unassembled WGS sequence"/>
</dbReference>
<dbReference type="RefSeq" id="WP_277581942.1">
    <property type="nucleotide sequence ID" value="NZ_JAMBPV010000008.1"/>
</dbReference>
<reference evidence="1" key="1">
    <citation type="submission" date="2022-05" db="EMBL/GenBank/DDBJ databases">
        <title>Comparative genomics of Staphylococcus equorum isolates.</title>
        <authorList>
            <person name="Luelf R.H."/>
        </authorList>
    </citation>
    <scope>NUCLEOTIDE SEQUENCE</scope>
    <source>
        <strain evidence="1">TMW 2.2343</strain>
    </source>
</reference>
<gene>
    <name evidence="1" type="ORF">M4L21_12345</name>
</gene>
<dbReference type="InterPro" id="IPR014519">
    <property type="entry name" value="UCP024492"/>
</dbReference>
<dbReference type="PANTHER" id="PTHR39337:SF1">
    <property type="entry name" value="BLR5642 PROTEIN"/>
    <property type="match status" value="1"/>
</dbReference>
<accession>A0A9X4LBM8</accession>
<comment type="caution">
    <text evidence="1">The sequence shown here is derived from an EMBL/GenBank/DDBJ whole genome shotgun (WGS) entry which is preliminary data.</text>
</comment>
<dbReference type="PANTHER" id="PTHR39337">
    <property type="entry name" value="BLR5642 PROTEIN"/>
    <property type="match status" value="1"/>
</dbReference>